<sequence length="414" mass="45053">MSDIARLDDWCDRRDFVVVGPLEVVDGRPWLGREVKAFCLGPDDDDDRATATERPSSTKETGERFRGFPNSSALLLSRPRGSPSFALPSLPVRFDSPPPPPSPPHVSLVCASASANELCATPQGTREDMPIYMPPPTEEQDVVEATTTDRNVSSATTESFATARAAEREVASYSSTGDDDYDDGSHIGTLNAEDVMLASLTAAIEEDTVVPTPPTSTRENELAVSDLLAEAKLTDEKLHESTNDLGIAEGTGEEEDPPLPSYGFVPAITEKSEQITRSYPESQPSVMSRLHGALRRKPQRSATLLDGSSLNVVTTELSSDSEQDFISNPSSYSYSTGSMLKDTYTLMYVYRACPPTGPWTLGFIVFLFQMLSYGLLLSTLIDTTNPSNPLSVTVSVSWQMRIAQGKRKLNGNMY</sequence>
<keyword evidence="2" id="KW-0812">Transmembrane</keyword>
<keyword evidence="2" id="KW-0472">Membrane</keyword>
<gene>
    <name evidence="3" type="ORF">THAOC_24774</name>
</gene>
<accession>K0RSZ6</accession>
<feature type="region of interest" description="Disordered" evidence="1">
    <location>
        <begin position="140"/>
        <end position="160"/>
    </location>
</feature>
<evidence type="ECO:0000313" key="4">
    <source>
        <dbReference type="Proteomes" id="UP000266841"/>
    </source>
</evidence>
<feature type="compositionally biased region" description="Basic and acidic residues" evidence="1">
    <location>
        <begin position="48"/>
        <end position="66"/>
    </location>
</feature>
<feature type="compositionally biased region" description="Polar residues" evidence="1">
    <location>
        <begin position="145"/>
        <end position="160"/>
    </location>
</feature>
<feature type="region of interest" description="Disordered" evidence="1">
    <location>
        <begin position="41"/>
        <end position="80"/>
    </location>
</feature>
<reference evidence="3 4" key="1">
    <citation type="journal article" date="2012" name="Genome Biol.">
        <title>Genome and low-iron response of an oceanic diatom adapted to chronic iron limitation.</title>
        <authorList>
            <person name="Lommer M."/>
            <person name="Specht M."/>
            <person name="Roy A.S."/>
            <person name="Kraemer L."/>
            <person name="Andreson R."/>
            <person name="Gutowska M.A."/>
            <person name="Wolf J."/>
            <person name="Bergner S.V."/>
            <person name="Schilhabel M.B."/>
            <person name="Klostermeier U.C."/>
            <person name="Beiko R.G."/>
            <person name="Rosenstiel P."/>
            <person name="Hippler M."/>
            <person name="Laroche J."/>
        </authorList>
    </citation>
    <scope>NUCLEOTIDE SEQUENCE [LARGE SCALE GENOMIC DNA]</scope>
    <source>
        <strain evidence="3 4">CCMP1005</strain>
    </source>
</reference>
<organism evidence="3 4">
    <name type="scientific">Thalassiosira oceanica</name>
    <name type="common">Marine diatom</name>
    <dbReference type="NCBI Taxonomy" id="159749"/>
    <lineage>
        <taxon>Eukaryota</taxon>
        <taxon>Sar</taxon>
        <taxon>Stramenopiles</taxon>
        <taxon>Ochrophyta</taxon>
        <taxon>Bacillariophyta</taxon>
        <taxon>Coscinodiscophyceae</taxon>
        <taxon>Thalassiosirophycidae</taxon>
        <taxon>Thalassiosirales</taxon>
        <taxon>Thalassiosiraceae</taxon>
        <taxon>Thalassiosira</taxon>
    </lineage>
</organism>
<evidence type="ECO:0000256" key="1">
    <source>
        <dbReference type="SAM" id="MobiDB-lite"/>
    </source>
</evidence>
<feature type="transmembrane region" description="Helical" evidence="2">
    <location>
        <begin position="359"/>
        <end position="381"/>
    </location>
</feature>
<evidence type="ECO:0000313" key="3">
    <source>
        <dbReference type="EMBL" id="EJK55494.1"/>
    </source>
</evidence>
<keyword evidence="2" id="KW-1133">Transmembrane helix</keyword>
<name>K0RSZ6_THAOC</name>
<protein>
    <submittedName>
        <fullName evidence="3">Uncharacterized protein</fullName>
    </submittedName>
</protein>
<dbReference type="AlphaFoldDB" id="K0RSZ6"/>
<evidence type="ECO:0000256" key="2">
    <source>
        <dbReference type="SAM" id="Phobius"/>
    </source>
</evidence>
<keyword evidence="4" id="KW-1185">Reference proteome</keyword>
<comment type="caution">
    <text evidence="3">The sequence shown here is derived from an EMBL/GenBank/DDBJ whole genome shotgun (WGS) entry which is preliminary data.</text>
</comment>
<dbReference type="Proteomes" id="UP000266841">
    <property type="component" value="Unassembled WGS sequence"/>
</dbReference>
<proteinExistence type="predicted"/>
<dbReference type="EMBL" id="AGNL01033911">
    <property type="protein sequence ID" value="EJK55494.1"/>
    <property type="molecule type" value="Genomic_DNA"/>
</dbReference>